<dbReference type="GO" id="GO:0034472">
    <property type="term" value="P:snRNA 3'-end processing"/>
    <property type="evidence" value="ECO:0007669"/>
    <property type="project" value="TreeGrafter"/>
</dbReference>
<comment type="similarity">
    <text evidence="1">Belongs to the Integrator subunit 7 family.</text>
</comment>
<dbReference type="Proteomes" id="UP000242180">
    <property type="component" value="Unassembled WGS sequence"/>
</dbReference>
<sequence length="322" mass="36227">MAASGNAQTDGHRALLEIESRFNAKSRGVVLGIQGSQLLALAMFADLFERFPYPVMINAALLKLADWFRTSNNAVKFHIYKVLKNASDEHLARVINIEEMVRRVTPVLSSNDLLARALTLRVLGCISMIIADNMEVHHAVLERLADATERVEMEAAIWATDRLCACSTQFPSIVFPQIISKLNDPSISFDSKLRLVKVFQHMHRDMRMADKAKAACLELLGTADLGENLVNTILRTMTLLLSEGLIMSQTSTDRTDQVDRLINYLIHDNREKVRMSALDDLILLARKDMSFDRNQIMASKEHDFVSRYGMTDIPSNRAFCAS</sequence>
<dbReference type="InParanoid" id="A0A1X2H8B8"/>
<organism evidence="3 4">
    <name type="scientific">Syncephalastrum racemosum</name>
    <name type="common">Filamentous fungus</name>
    <dbReference type="NCBI Taxonomy" id="13706"/>
    <lineage>
        <taxon>Eukaryota</taxon>
        <taxon>Fungi</taxon>
        <taxon>Fungi incertae sedis</taxon>
        <taxon>Mucoromycota</taxon>
        <taxon>Mucoromycotina</taxon>
        <taxon>Mucoromycetes</taxon>
        <taxon>Mucorales</taxon>
        <taxon>Syncephalastraceae</taxon>
        <taxon>Syncephalastrum</taxon>
    </lineage>
</organism>
<gene>
    <name evidence="3" type="ORF">BCR43DRAFT_333980</name>
</gene>
<evidence type="ECO:0000313" key="3">
    <source>
        <dbReference type="EMBL" id="ORY94803.1"/>
    </source>
</evidence>
<evidence type="ECO:0000256" key="1">
    <source>
        <dbReference type="ARBA" id="ARBA00008565"/>
    </source>
</evidence>
<name>A0A1X2H8B8_SYNRA</name>
<dbReference type="InterPro" id="IPR056516">
    <property type="entry name" value="INTS7_N"/>
</dbReference>
<accession>A0A1X2H8B8</accession>
<dbReference type="SUPFAM" id="SSF48371">
    <property type="entry name" value="ARM repeat"/>
    <property type="match status" value="1"/>
</dbReference>
<feature type="domain" description="Integrator complex subunit 7 N-terminal" evidence="2">
    <location>
        <begin position="35"/>
        <end position="296"/>
    </location>
</feature>
<dbReference type="Pfam" id="PF24436">
    <property type="entry name" value="INTS7_N"/>
    <property type="match status" value="1"/>
</dbReference>
<dbReference type="InterPro" id="IPR016024">
    <property type="entry name" value="ARM-type_fold"/>
</dbReference>
<dbReference type="OrthoDB" id="275783at2759"/>
<dbReference type="STRING" id="13706.A0A1X2H8B8"/>
<dbReference type="PANTHER" id="PTHR13322:SF2">
    <property type="entry name" value="INTEGRATOR COMPLEX SUBUNIT 7"/>
    <property type="match status" value="1"/>
</dbReference>
<dbReference type="AlphaFoldDB" id="A0A1X2H8B8"/>
<evidence type="ECO:0000313" key="4">
    <source>
        <dbReference type="Proteomes" id="UP000242180"/>
    </source>
</evidence>
<protein>
    <recommendedName>
        <fullName evidence="2">Integrator complex subunit 7 N-terminal domain-containing protein</fullName>
    </recommendedName>
</protein>
<dbReference type="EMBL" id="MCGN01000007">
    <property type="protein sequence ID" value="ORY94803.1"/>
    <property type="molecule type" value="Genomic_DNA"/>
</dbReference>
<comment type="caution">
    <text evidence="3">The sequence shown here is derived from an EMBL/GenBank/DDBJ whole genome shotgun (WGS) entry which is preliminary data.</text>
</comment>
<keyword evidence="4" id="KW-1185">Reference proteome</keyword>
<dbReference type="PANTHER" id="PTHR13322">
    <property type="entry name" value="C1ORF73 PROTEIN"/>
    <property type="match status" value="1"/>
</dbReference>
<proteinExistence type="inferred from homology"/>
<dbReference type="OMA" id="ANTAPHM"/>
<evidence type="ECO:0000259" key="2">
    <source>
        <dbReference type="Pfam" id="PF24436"/>
    </source>
</evidence>
<dbReference type="GO" id="GO:0032039">
    <property type="term" value="C:integrator complex"/>
    <property type="evidence" value="ECO:0007669"/>
    <property type="project" value="InterPro"/>
</dbReference>
<dbReference type="InterPro" id="IPR033060">
    <property type="entry name" value="INTS7"/>
</dbReference>
<reference evidence="3 4" key="1">
    <citation type="submission" date="2016-07" db="EMBL/GenBank/DDBJ databases">
        <title>Pervasive Adenine N6-methylation of Active Genes in Fungi.</title>
        <authorList>
            <consortium name="DOE Joint Genome Institute"/>
            <person name="Mondo S.J."/>
            <person name="Dannebaum R.O."/>
            <person name="Kuo R.C."/>
            <person name="Labutti K."/>
            <person name="Haridas S."/>
            <person name="Kuo A."/>
            <person name="Salamov A."/>
            <person name="Ahrendt S.R."/>
            <person name="Lipzen A."/>
            <person name="Sullivan W."/>
            <person name="Andreopoulos W.B."/>
            <person name="Clum A."/>
            <person name="Lindquist E."/>
            <person name="Daum C."/>
            <person name="Ramamoorthy G.K."/>
            <person name="Gryganskyi A."/>
            <person name="Culley D."/>
            <person name="Magnuson J.K."/>
            <person name="James T.Y."/>
            <person name="O'Malley M.A."/>
            <person name="Stajich J.E."/>
            <person name="Spatafora J.W."/>
            <person name="Visel A."/>
            <person name="Grigoriev I.V."/>
        </authorList>
    </citation>
    <scope>NUCLEOTIDE SEQUENCE [LARGE SCALE GENOMIC DNA]</scope>
    <source>
        <strain evidence="3 4">NRRL 2496</strain>
    </source>
</reference>